<dbReference type="RefSeq" id="WP_379663000.1">
    <property type="nucleotide sequence ID" value="NZ_JBHUDG010000018.1"/>
</dbReference>
<dbReference type="InterPro" id="IPR005184">
    <property type="entry name" value="DUF306_Meta_HslJ"/>
</dbReference>
<dbReference type="PANTHER" id="PTHR35535:SF1">
    <property type="entry name" value="HEAT SHOCK PROTEIN HSLJ"/>
    <property type="match status" value="1"/>
</dbReference>
<dbReference type="Pfam" id="PF03724">
    <property type="entry name" value="META"/>
    <property type="match status" value="1"/>
</dbReference>
<feature type="domain" description="DUF306" evidence="1">
    <location>
        <begin position="37"/>
        <end position="142"/>
    </location>
</feature>
<dbReference type="EMBL" id="JBHUDG010000018">
    <property type="protein sequence ID" value="MFD1630625.1"/>
    <property type="molecule type" value="Genomic_DNA"/>
</dbReference>
<dbReference type="PROSITE" id="PS51257">
    <property type="entry name" value="PROKAR_LIPOPROTEIN"/>
    <property type="match status" value="1"/>
</dbReference>
<protein>
    <submittedName>
        <fullName evidence="2">META domain-containing protein</fullName>
    </submittedName>
</protein>
<dbReference type="InterPro" id="IPR053147">
    <property type="entry name" value="Hsp_HslJ-like"/>
</dbReference>
<reference evidence="3" key="1">
    <citation type="journal article" date="2019" name="Int. J. Syst. Evol. Microbiol.">
        <title>The Global Catalogue of Microorganisms (GCM) 10K type strain sequencing project: providing services to taxonomists for standard genome sequencing and annotation.</title>
        <authorList>
            <consortium name="The Broad Institute Genomics Platform"/>
            <consortium name="The Broad Institute Genome Sequencing Center for Infectious Disease"/>
            <person name="Wu L."/>
            <person name="Ma J."/>
        </authorList>
    </citation>
    <scope>NUCLEOTIDE SEQUENCE [LARGE SCALE GENOMIC DNA]</scope>
    <source>
        <strain evidence="3">CCUG 53762</strain>
    </source>
</reference>
<evidence type="ECO:0000313" key="3">
    <source>
        <dbReference type="Proteomes" id="UP001597118"/>
    </source>
</evidence>
<dbReference type="PANTHER" id="PTHR35535">
    <property type="entry name" value="HEAT SHOCK PROTEIN HSLJ"/>
    <property type="match status" value="1"/>
</dbReference>
<keyword evidence="3" id="KW-1185">Reference proteome</keyword>
<comment type="caution">
    <text evidence="2">The sequence shown here is derived from an EMBL/GenBank/DDBJ whole genome shotgun (WGS) entry which is preliminary data.</text>
</comment>
<sequence>MKKIIIMSVIALSAVLTSCSNKLKELSNGSKIDPKIEGEWELTYITGPRITFDGLYPNRKPALNFNLKDAKISGNTSCNSLTGEIKADGQKIDFKKGLATTKMFCEGTGEYTFLKMLDQVETYTIKDNVLSFSSSLGEIMKFKKK</sequence>
<evidence type="ECO:0000259" key="1">
    <source>
        <dbReference type="Pfam" id="PF03724"/>
    </source>
</evidence>
<accession>A0ABW4ICY9</accession>
<evidence type="ECO:0000313" key="2">
    <source>
        <dbReference type="EMBL" id="MFD1630625.1"/>
    </source>
</evidence>
<dbReference type="Gene3D" id="2.40.128.270">
    <property type="match status" value="1"/>
</dbReference>
<dbReference type="Proteomes" id="UP001597118">
    <property type="component" value="Unassembled WGS sequence"/>
</dbReference>
<proteinExistence type="predicted"/>
<organism evidence="2 3">
    <name type="scientific">Pseudopedobacter beijingensis</name>
    <dbReference type="NCBI Taxonomy" id="1207056"/>
    <lineage>
        <taxon>Bacteria</taxon>
        <taxon>Pseudomonadati</taxon>
        <taxon>Bacteroidota</taxon>
        <taxon>Sphingobacteriia</taxon>
        <taxon>Sphingobacteriales</taxon>
        <taxon>Sphingobacteriaceae</taxon>
        <taxon>Pseudopedobacter</taxon>
    </lineage>
</organism>
<name>A0ABW4ICY9_9SPHI</name>
<gene>
    <name evidence="2" type="ORF">ACFSAH_12100</name>
</gene>
<dbReference type="InterPro" id="IPR038670">
    <property type="entry name" value="HslJ-like_sf"/>
</dbReference>